<dbReference type="GO" id="GO:0005198">
    <property type="term" value="F:structural molecule activity"/>
    <property type="evidence" value="ECO:0007669"/>
    <property type="project" value="InterPro"/>
</dbReference>
<evidence type="ECO:0000259" key="6">
    <source>
        <dbReference type="PROSITE" id="PS51842"/>
    </source>
</evidence>
<proteinExistence type="inferred from homology"/>
<dbReference type="SUPFAM" id="SSF64593">
    <property type="entry name" value="Intermediate filament protein, coiled coil region"/>
    <property type="match status" value="2"/>
</dbReference>
<dbReference type="InterPro" id="IPR039008">
    <property type="entry name" value="IF_rod_dom"/>
</dbReference>
<dbReference type="FunFam" id="1.20.5.500:FF:000001">
    <property type="entry name" value="Type II keratin 23"/>
    <property type="match status" value="1"/>
</dbReference>
<dbReference type="Gene3D" id="1.20.5.170">
    <property type="match status" value="1"/>
</dbReference>
<comment type="caution">
    <text evidence="7">The sequence shown here is derived from an EMBL/GenBank/DDBJ whole genome shotgun (WGS) entry which is preliminary data.</text>
</comment>
<evidence type="ECO:0000313" key="8">
    <source>
        <dbReference type="Proteomes" id="UP000677803"/>
    </source>
</evidence>
<feature type="coiled-coil region" evidence="4">
    <location>
        <begin position="354"/>
        <end position="469"/>
    </location>
</feature>
<feature type="compositionally biased region" description="Polar residues" evidence="5">
    <location>
        <begin position="118"/>
        <end position="127"/>
    </location>
</feature>
<reference evidence="7" key="1">
    <citation type="submission" date="2021-05" db="EMBL/GenBank/DDBJ databases">
        <authorList>
            <person name="Tigano A."/>
        </authorList>
    </citation>
    <scope>NUCLEOTIDE SEQUENCE</scope>
</reference>
<dbReference type="GO" id="GO:0005882">
    <property type="term" value="C:intermediate filament"/>
    <property type="evidence" value="ECO:0007669"/>
    <property type="project" value="UniProtKB-KW"/>
</dbReference>
<comment type="similarity">
    <text evidence="3">Belongs to the intermediate filament family.</text>
</comment>
<accession>A0A8S4BB33</accession>
<dbReference type="InterPro" id="IPR002957">
    <property type="entry name" value="Keratin_I"/>
</dbReference>
<dbReference type="PROSITE" id="PS00226">
    <property type="entry name" value="IF_ROD_1"/>
    <property type="match status" value="1"/>
</dbReference>
<dbReference type="PANTHER" id="PTHR23239">
    <property type="entry name" value="INTERMEDIATE FILAMENT"/>
    <property type="match status" value="1"/>
</dbReference>
<keyword evidence="1 3" id="KW-0403">Intermediate filament</keyword>
<dbReference type="PANTHER" id="PTHR23239:SF354">
    <property type="entry name" value="KERATIN, TYPE I CYTOSKELETAL 18"/>
    <property type="match status" value="1"/>
</dbReference>
<evidence type="ECO:0000256" key="5">
    <source>
        <dbReference type="SAM" id="MobiDB-lite"/>
    </source>
</evidence>
<dbReference type="SMART" id="SM01391">
    <property type="entry name" value="Filament"/>
    <property type="match status" value="1"/>
</dbReference>
<dbReference type="Proteomes" id="UP000677803">
    <property type="component" value="Unassembled WGS sequence"/>
</dbReference>
<protein>
    <submittedName>
        <fullName evidence="7">(Atlantic silverside) hypothetical protein</fullName>
    </submittedName>
</protein>
<feature type="coiled-coil region" evidence="4">
    <location>
        <begin position="268"/>
        <end position="295"/>
    </location>
</feature>
<keyword evidence="8" id="KW-1185">Reference proteome</keyword>
<feature type="coiled-coil region" evidence="4">
    <location>
        <begin position="163"/>
        <end position="197"/>
    </location>
</feature>
<dbReference type="OrthoDB" id="2441647at2759"/>
<feature type="domain" description="IF rod" evidence="6">
    <location>
        <begin position="159"/>
        <end position="470"/>
    </location>
</feature>
<organism evidence="7 8">
    <name type="scientific">Menidia menidia</name>
    <name type="common">Atlantic silverside</name>
    <dbReference type="NCBI Taxonomy" id="238744"/>
    <lineage>
        <taxon>Eukaryota</taxon>
        <taxon>Metazoa</taxon>
        <taxon>Chordata</taxon>
        <taxon>Craniata</taxon>
        <taxon>Vertebrata</taxon>
        <taxon>Euteleostomi</taxon>
        <taxon>Actinopterygii</taxon>
        <taxon>Neopterygii</taxon>
        <taxon>Teleostei</taxon>
        <taxon>Neoteleostei</taxon>
        <taxon>Acanthomorphata</taxon>
        <taxon>Ovalentaria</taxon>
        <taxon>Atherinomorphae</taxon>
        <taxon>Atheriniformes</taxon>
        <taxon>Atherinopsidae</taxon>
        <taxon>Menidiinae</taxon>
        <taxon>Menidia</taxon>
    </lineage>
</organism>
<evidence type="ECO:0000256" key="4">
    <source>
        <dbReference type="SAM" id="Coils"/>
    </source>
</evidence>
<evidence type="ECO:0000256" key="3">
    <source>
        <dbReference type="RuleBase" id="RU000685"/>
    </source>
</evidence>
<keyword evidence="2 4" id="KW-0175">Coiled coil</keyword>
<feature type="region of interest" description="Disordered" evidence="5">
    <location>
        <begin position="98"/>
        <end position="127"/>
    </location>
</feature>
<gene>
    <name evidence="7" type="ORF">MMEN_LOCUS10907</name>
</gene>
<dbReference type="AlphaFoldDB" id="A0A8S4BB33"/>
<name>A0A8S4BB33_9TELE</name>
<dbReference type="PROSITE" id="PS51842">
    <property type="entry name" value="IF_ROD_2"/>
    <property type="match status" value="1"/>
</dbReference>
<dbReference type="EMBL" id="CAJRST010011112">
    <property type="protein sequence ID" value="CAG5925162.1"/>
    <property type="molecule type" value="Genomic_DNA"/>
</dbReference>
<evidence type="ECO:0000256" key="1">
    <source>
        <dbReference type="ARBA" id="ARBA00022754"/>
    </source>
</evidence>
<dbReference type="Gene3D" id="1.20.5.1160">
    <property type="entry name" value="Vasodilator-stimulated phosphoprotein"/>
    <property type="match status" value="1"/>
</dbReference>
<dbReference type="PRINTS" id="PR01248">
    <property type="entry name" value="TYPE1KERATIN"/>
</dbReference>
<evidence type="ECO:0000256" key="2">
    <source>
        <dbReference type="ARBA" id="ARBA00023054"/>
    </source>
</evidence>
<sequence length="515" mass="57516">MNGILPTGRPEVKPASHITTNALCPPSIHRGDSQAPVGGLQATLVSLIRQIGRFRGSSPAKRVQQGSPVKAGAAATVALTVQTKQDKVRLTKELSHKEHNGLHPVSAQLHDSGRSLRSKSPVSPLSTVNGLSLSRSLSVGNGLNLLGSSLSYNGLGTSEKETMQGLNDRLANYLDKVRSLERSNAELEVRIKQLMLEKSPKGHDIEGMMAQAHAIGQEVRKKTLENARIMLEIDNARLAADDFRVKWETEATLCQSVERDCQALRRAKSDHDQLIASLRGDLDSLKEELYFLKKNHDEEMIALKARLATEQVSVEVDAAQGPDLGAIMAELRVQYEGIARKNKEDAETWYLKKLDAVQSEVKESNEALRCAQSELSERRRFLQALEVELDNLRKQVSVLEGNLGETGHKYSVEMDRLQATLTQLEDELSHLRLDMQRNKTDYEQLLRIKQNLEMEIATYRRLLEGEEMVKETPPPPKKDPEVRTRKIVKVVTQTVINGKVVDESSEVEQIEEKKK</sequence>
<dbReference type="Gene3D" id="1.20.5.500">
    <property type="entry name" value="Single helix bin"/>
    <property type="match status" value="1"/>
</dbReference>
<dbReference type="InterPro" id="IPR018039">
    <property type="entry name" value="IF_conserved"/>
</dbReference>
<evidence type="ECO:0000313" key="7">
    <source>
        <dbReference type="EMBL" id="CAG5925162.1"/>
    </source>
</evidence>
<dbReference type="Pfam" id="PF00038">
    <property type="entry name" value="Filament"/>
    <property type="match status" value="1"/>
</dbReference>